<keyword evidence="4" id="KW-1185">Reference proteome</keyword>
<feature type="region of interest" description="Disordered" evidence="1">
    <location>
        <begin position="49"/>
        <end position="75"/>
    </location>
</feature>
<evidence type="ECO:0000259" key="2">
    <source>
        <dbReference type="Pfam" id="PF00144"/>
    </source>
</evidence>
<dbReference type="Proteomes" id="UP000596742">
    <property type="component" value="Unassembled WGS sequence"/>
</dbReference>
<gene>
    <name evidence="3" type="ORF">MGAL_10B027763</name>
</gene>
<name>A0A8B6C7K0_MYTGA</name>
<dbReference type="InterPro" id="IPR012338">
    <property type="entry name" value="Beta-lactam/transpept-like"/>
</dbReference>
<evidence type="ECO:0000313" key="3">
    <source>
        <dbReference type="EMBL" id="VDI01390.1"/>
    </source>
</evidence>
<sequence>MTRRKLSIAERWQVVGMANTGLSCRRIAVHFGVNHTVIIRLVQRYRQTGSVEDRPRAGRPRKTTPREDRNLSRQARLKPFSSADQLRRLWPIGGRKTPVTGDTLFQVASLSKAFASVLLTKLIEEKTNYTLDTKLKKIFYDSLRSDYVTLRDLLSHKLGIPKHDELRFDTELTRKNLVARLKYLKPDGVFRSSYMYNSLMYGVVTHVAEIIGEDTWENLVTKHIFEPLEMKASTFASTADLENILLAKGYVEYYGEL</sequence>
<dbReference type="InterPro" id="IPR036388">
    <property type="entry name" value="WH-like_DNA-bd_sf"/>
</dbReference>
<dbReference type="Gene3D" id="3.40.710.10">
    <property type="entry name" value="DD-peptidase/beta-lactamase superfamily"/>
    <property type="match status" value="1"/>
</dbReference>
<accession>A0A8B6C7K0</accession>
<evidence type="ECO:0000313" key="4">
    <source>
        <dbReference type="Proteomes" id="UP000596742"/>
    </source>
</evidence>
<dbReference type="InterPro" id="IPR001466">
    <property type="entry name" value="Beta-lactam-related"/>
</dbReference>
<dbReference type="SUPFAM" id="SSF56601">
    <property type="entry name" value="beta-lactamase/transpeptidase-like"/>
    <property type="match status" value="1"/>
</dbReference>
<proteinExistence type="predicted"/>
<dbReference type="Pfam" id="PF13384">
    <property type="entry name" value="HTH_23"/>
    <property type="match status" value="1"/>
</dbReference>
<feature type="domain" description="Beta-lactamase-related" evidence="2">
    <location>
        <begin position="95"/>
        <end position="239"/>
    </location>
</feature>
<dbReference type="Gene3D" id="1.10.10.10">
    <property type="entry name" value="Winged helix-like DNA-binding domain superfamily/Winged helix DNA-binding domain"/>
    <property type="match status" value="1"/>
</dbReference>
<dbReference type="AlphaFoldDB" id="A0A8B6C7K0"/>
<comment type="caution">
    <text evidence="3">The sequence shown here is derived from an EMBL/GenBank/DDBJ whole genome shotgun (WGS) entry which is preliminary data.</text>
</comment>
<dbReference type="EMBL" id="UYJE01001351">
    <property type="protein sequence ID" value="VDI01390.1"/>
    <property type="molecule type" value="Genomic_DNA"/>
</dbReference>
<reference evidence="3" key="1">
    <citation type="submission" date="2018-11" db="EMBL/GenBank/DDBJ databases">
        <authorList>
            <person name="Alioto T."/>
            <person name="Alioto T."/>
        </authorList>
    </citation>
    <scope>NUCLEOTIDE SEQUENCE</scope>
</reference>
<dbReference type="OrthoDB" id="5946976at2759"/>
<protein>
    <recommendedName>
        <fullName evidence="2">Beta-lactamase-related domain-containing protein</fullName>
    </recommendedName>
</protein>
<dbReference type="SUPFAM" id="SSF46689">
    <property type="entry name" value="Homeodomain-like"/>
    <property type="match status" value="1"/>
</dbReference>
<evidence type="ECO:0000256" key="1">
    <source>
        <dbReference type="SAM" id="MobiDB-lite"/>
    </source>
</evidence>
<dbReference type="PROSITE" id="PS51257">
    <property type="entry name" value="PROKAR_LIPOPROTEIN"/>
    <property type="match status" value="1"/>
</dbReference>
<dbReference type="PANTHER" id="PTHR46825:SF15">
    <property type="entry name" value="BETA-LACTAMASE-RELATED DOMAIN-CONTAINING PROTEIN"/>
    <property type="match status" value="1"/>
</dbReference>
<dbReference type="InterPro" id="IPR050491">
    <property type="entry name" value="AmpC-like"/>
</dbReference>
<dbReference type="PANTHER" id="PTHR46825">
    <property type="entry name" value="D-ALANYL-D-ALANINE-CARBOXYPEPTIDASE/ENDOPEPTIDASE AMPH"/>
    <property type="match status" value="1"/>
</dbReference>
<dbReference type="Pfam" id="PF00144">
    <property type="entry name" value="Beta-lactamase"/>
    <property type="match status" value="1"/>
</dbReference>
<organism evidence="3 4">
    <name type="scientific">Mytilus galloprovincialis</name>
    <name type="common">Mediterranean mussel</name>
    <dbReference type="NCBI Taxonomy" id="29158"/>
    <lineage>
        <taxon>Eukaryota</taxon>
        <taxon>Metazoa</taxon>
        <taxon>Spiralia</taxon>
        <taxon>Lophotrochozoa</taxon>
        <taxon>Mollusca</taxon>
        <taxon>Bivalvia</taxon>
        <taxon>Autobranchia</taxon>
        <taxon>Pteriomorphia</taxon>
        <taxon>Mytilida</taxon>
        <taxon>Mytiloidea</taxon>
        <taxon>Mytilidae</taxon>
        <taxon>Mytilinae</taxon>
        <taxon>Mytilus</taxon>
    </lineage>
</organism>
<dbReference type="InterPro" id="IPR009057">
    <property type="entry name" value="Homeodomain-like_sf"/>
</dbReference>